<dbReference type="EC" id="5.4.2.12" evidence="3"/>
<reference evidence="2 5" key="2">
    <citation type="submission" date="2021-01" db="EMBL/GenBank/DDBJ databases">
        <title>Whole genome shotgun sequence of Cellulomonas oligotrophica NBRC 109435.</title>
        <authorList>
            <person name="Komaki H."/>
            <person name="Tamura T."/>
        </authorList>
    </citation>
    <scope>NUCLEOTIDE SEQUENCE [LARGE SCALE GENOMIC DNA]</scope>
    <source>
        <strain evidence="2 5">NBRC 109435</strain>
    </source>
</reference>
<evidence type="ECO:0000313" key="2">
    <source>
        <dbReference type="EMBL" id="GIG31211.1"/>
    </source>
</evidence>
<organism evidence="3 4">
    <name type="scientific">Cellulomonas oligotrophica</name>
    <dbReference type="NCBI Taxonomy" id="931536"/>
    <lineage>
        <taxon>Bacteria</taxon>
        <taxon>Bacillati</taxon>
        <taxon>Actinomycetota</taxon>
        <taxon>Actinomycetes</taxon>
        <taxon>Micrococcales</taxon>
        <taxon>Cellulomonadaceae</taxon>
        <taxon>Cellulomonas</taxon>
    </lineage>
</organism>
<reference evidence="3 4" key="1">
    <citation type="submission" date="2020-07" db="EMBL/GenBank/DDBJ databases">
        <title>Sequencing the genomes of 1000 actinobacteria strains.</title>
        <authorList>
            <person name="Klenk H.-P."/>
        </authorList>
    </citation>
    <scope>NUCLEOTIDE SEQUENCE [LARGE SCALE GENOMIC DNA]</scope>
    <source>
        <strain evidence="3 4">DSM 24482</strain>
    </source>
</reference>
<dbReference type="Proteomes" id="UP000577956">
    <property type="component" value="Unassembled WGS sequence"/>
</dbReference>
<dbReference type="SMART" id="SM00855">
    <property type="entry name" value="PGAM"/>
    <property type="match status" value="1"/>
</dbReference>
<dbReference type="GO" id="GO:0016791">
    <property type="term" value="F:phosphatase activity"/>
    <property type="evidence" value="ECO:0007669"/>
    <property type="project" value="TreeGrafter"/>
</dbReference>
<dbReference type="SUPFAM" id="SSF53254">
    <property type="entry name" value="Phosphoglycerate mutase-like"/>
    <property type="match status" value="1"/>
</dbReference>
<feature type="binding site" evidence="1">
    <location>
        <begin position="23"/>
        <end position="30"/>
    </location>
    <ligand>
        <name>substrate</name>
    </ligand>
</feature>
<dbReference type="GO" id="GO:0005737">
    <property type="term" value="C:cytoplasm"/>
    <property type="evidence" value="ECO:0007669"/>
    <property type="project" value="TreeGrafter"/>
</dbReference>
<gene>
    <name evidence="2" type="primary">gpmA2</name>
    <name evidence="3" type="ORF">BKA21_001332</name>
    <name evidence="2" type="ORF">Col01nite_03700</name>
</gene>
<dbReference type="PANTHER" id="PTHR48100">
    <property type="entry name" value="BROAD-SPECIFICITY PHOSPHATASE YOR283W-RELATED"/>
    <property type="match status" value="1"/>
</dbReference>
<accession>A0A7Y9FEP9</accession>
<feature type="binding site" evidence="1">
    <location>
        <position position="73"/>
    </location>
    <ligand>
        <name>substrate</name>
    </ligand>
</feature>
<evidence type="ECO:0000313" key="3">
    <source>
        <dbReference type="EMBL" id="NYD85783.1"/>
    </source>
</evidence>
<dbReference type="EMBL" id="BONN01000001">
    <property type="protein sequence ID" value="GIG31211.1"/>
    <property type="molecule type" value="Genomic_DNA"/>
</dbReference>
<sequence length="234" mass="24578">MPADPHAPDASSTDAELRLHLVRHGRTVYNVERLMQGWCDSPLTPDGEEGVVATARWLAQVPFVAAYTSPLGRTVRTTELLLAEHPTVRPVELDGLREFGFGDYEATSEAELFATVDPFTMFGSIVGGTFEGLAGGETGPAFRTRVDDAFGEIVARHPDGGDVLVVSHGVTLAAYLAVASGLNLADVDPLRHGPLENASVSLVAVDAARRTRVLDVNAGPWTGRAPGVAGGPGA</sequence>
<dbReference type="GO" id="GO:0004619">
    <property type="term" value="F:phosphoglycerate mutase activity"/>
    <property type="evidence" value="ECO:0007669"/>
    <property type="project" value="UniProtKB-EC"/>
</dbReference>
<keyword evidence="5" id="KW-1185">Reference proteome</keyword>
<name>A0A7Y9FEP9_9CELL</name>
<comment type="caution">
    <text evidence="3">The sequence shown here is derived from an EMBL/GenBank/DDBJ whole genome shotgun (WGS) entry which is preliminary data.</text>
</comment>
<dbReference type="Proteomes" id="UP000618382">
    <property type="component" value="Unassembled WGS sequence"/>
</dbReference>
<evidence type="ECO:0000256" key="1">
    <source>
        <dbReference type="PIRSR" id="PIRSR613078-2"/>
    </source>
</evidence>
<evidence type="ECO:0000313" key="4">
    <source>
        <dbReference type="Proteomes" id="UP000577956"/>
    </source>
</evidence>
<dbReference type="InterPro" id="IPR050275">
    <property type="entry name" value="PGM_Phosphatase"/>
</dbReference>
<dbReference type="Pfam" id="PF00300">
    <property type="entry name" value="His_Phos_1"/>
    <property type="match status" value="1"/>
</dbReference>
<dbReference type="CDD" id="cd07067">
    <property type="entry name" value="HP_PGM_like"/>
    <property type="match status" value="1"/>
</dbReference>
<dbReference type="AlphaFoldDB" id="A0A7Y9FEP9"/>
<dbReference type="InterPro" id="IPR013078">
    <property type="entry name" value="His_Pase_superF_clade-1"/>
</dbReference>
<dbReference type="InterPro" id="IPR029033">
    <property type="entry name" value="His_PPase_superfam"/>
</dbReference>
<evidence type="ECO:0000313" key="5">
    <source>
        <dbReference type="Proteomes" id="UP000618382"/>
    </source>
</evidence>
<dbReference type="PANTHER" id="PTHR48100:SF9">
    <property type="entry name" value="PHOSPHOGLYCERATE MUTASE 2 PARALOG"/>
    <property type="match status" value="1"/>
</dbReference>
<proteinExistence type="predicted"/>
<dbReference type="RefSeq" id="WP_140457533.1">
    <property type="nucleotide sequence ID" value="NZ_BAABFI010000002.1"/>
</dbReference>
<dbReference type="EMBL" id="JACCBK010000001">
    <property type="protein sequence ID" value="NYD85783.1"/>
    <property type="molecule type" value="Genomic_DNA"/>
</dbReference>
<protein>
    <submittedName>
        <fullName evidence="2 3">Phosphoglycerate mutase</fullName>
        <ecNumber evidence="3">5.4.2.12</ecNumber>
    </submittedName>
</protein>
<keyword evidence="3" id="KW-0413">Isomerase</keyword>
<dbReference type="Gene3D" id="3.40.50.1240">
    <property type="entry name" value="Phosphoglycerate mutase-like"/>
    <property type="match status" value="1"/>
</dbReference>